<dbReference type="SUPFAM" id="SSF56281">
    <property type="entry name" value="Metallo-hydrolase/oxidoreductase"/>
    <property type="match status" value="1"/>
</dbReference>
<comment type="caution">
    <text evidence="7">The sequence shown here is derived from an EMBL/GenBank/DDBJ whole genome shotgun (WGS) entry which is preliminary data.</text>
</comment>
<feature type="domain" description="Metallo-beta-lactamase" evidence="6">
    <location>
        <begin position="34"/>
        <end position="236"/>
    </location>
</feature>
<dbReference type="AlphaFoldDB" id="A0A918VMN0"/>
<name>A0A918VMN0_9SPHN</name>
<accession>A0A918VMN0</accession>
<evidence type="ECO:0000256" key="1">
    <source>
        <dbReference type="ARBA" id="ARBA00001947"/>
    </source>
</evidence>
<evidence type="ECO:0000259" key="6">
    <source>
        <dbReference type="SMART" id="SM00849"/>
    </source>
</evidence>
<dbReference type="PANTHER" id="PTHR42978:SF2">
    <property type="entry name" value="102 KBASES UNSTABLE REGION: FROM 1 TO 119443"/>
    <property type="match status" value="1"/>
</dbReference>
<keyword evidence="8" id="KW-1185">Reference proteome</keyword>
<evidence type="ECO:0000256" key="4">
    <source>
        <dbReference type="ARBA" id="ARBA00022801"/>
    </source>
</evidence>
<protein>
    <submittedName>
        <fullName evidence="7">MBL fold metallo-hydrolase</fullName>
    </submittedName>
</protein>
<sequence>MDQGLRLYAFNCGWFQCRPGYFVEGDEGDYLRGPVPAYLIEHPRGRALFDTGMGVRYRRDLADALPADKFGLQWFEGMDIATRLRAIAVDPGSVNWIINSHLHIDHCGGNALLPNASVIIQRREWDAARANPEPELYEAQDFDTGQPIKLIDGEHDLFGDGTVRIVPTWGHTHGHQSVIVKLAKGDVLLAGDCCYTERNLDVMVLPRATADVEQGLLTFERLAKARAGGTTILYGHDGKQWAHVHEGVPFDLGN</sequence>
<dbReference type="SMART" id="SM00849">
    <property type="entry name" value="Lactamase_B"/>
    <property type="match status" value="1"/>
</dbReference>
<dbReference type="InterPro" id="IPR036866">
    <property type="entry name" value="RibonucZ/Hydroxyglut_hydro"/>
</dbReference>
<dbReference type="Pfam" id="PF00753">
    <property type="entry name" value="Lactamase_B"/>
    <property type="match status" value="1"/>
</dbReference>
<evidence type="ECO:0000256" key="3">
    <source>
        <dbReference type="ARBA" id="ARBA00022723"/>
    </source>
</evidence>
<organism evidence="7 8">
    <name type="scientific">Novosphingobium arvoryzae</name>
    <dbReference type="NCBI Taxonomy" id="1256514"/>
    <lineage>
        <taxon>Bacteria</taxon>
        <taxon>Pseudomonadati</taxon>
        <taxon>Pseudomonadota</taxon>
        <taxon>Alphaproteobacteria</taxon>
        <taxon>Sphingomonadales</taxon>
        <taxon>Sphingomonadaceae</taxon>
        <taxon>Novosphingobium</taxon>
    </lineage>
</organism>
<dbReference type="RefSeq" id="WP_189543192.1">
    <property type="nucleotide sequence ID" value="NZ_BMZD01000013.1"/>
</dbReference>
<proteinExistence type="inferred from homology"/>
<dbReference type="Proteomes" id="UP000634139">
    <property type="component" value="Unassembled WGS sequence"/>
</dbReference>
<dbReference type="GO" id="GO:0046872">
    <property type="term" value="F:metal ion binding"/>
    <property type="evidence" value="ECO:0007669"/>
    <property type="project" value="UniProtKB-KW"/>
</dbReference>
<reference evidence="7" key="1">
    <citation type="journal article" date="2014" name="Int. J. Syst. Evol. Microbiol.">
        <title>Complete genome sequence of Corynebacterium casei LMG S-19264T (=DSM 44701T), isolated from a smear-ripened cheese.</title>
        <authorList>
            <consortium name="US DOE Joint Genome Institute (JGI-PGF)"/>
            <person name="Walter F."/>
            <person name="Albersmeier A."/>
            <person name="Kalinowski J."/>
            <person name="Ruckert C."/>
        </authorList>
    </citation>
    <scope>NUCLEOTIDE SEQUENCE</scope>
    <source>
        <strain evidence="7">KCTC 32422</strain>
    </source>
</reference>
<evidence type="ECO:0000256" key="5">
    <source>
        <dbReference type="ARBA" id="ARBA00022833"/>
    </source>
</evidence>
<keyword evidence="3" id="KW-0479">Metal-binding</keyword>
<evidence type="ECO:0000313" key="8">
    <source>
        <dbReference type="Proteomes" id="UP000634139"/>
    </source>
</evidence>
<dbReference type="Gene3D" id="3.60.15.10">
    <property type="entry name" value="Ribonuclease Z/Hydroxyacylglutathione hydrolase-like"/>
    <property type="match status" value="1"/>
</dbReference>
<gene>
    <name evidence="7" type="ORF">GCM10011617_31010</name>
</gene>
<reference evidence="7" key="2">
    <citation type="submission" date="2020-09" db="EMBL/GenBank/DDBJ databases">
        <authorList>
            <person name="Sun Q."/>
            <person name="Kim S."/>
        </authorList>
    </citation>
    <scope>NUCLEOTIDE SEQUENCE</scope>
    <source>
        <strain evidence="7">KCTC 32422</strain>
    </source>
</reference>
<evidence type="ECO:0000256" key="2">
    <source>
        <dbReference type="ARBA" id="ARBA00007749"/>
    </source>
</evidence>
<dbReference type="GO" id="GO:0016787">
    <property type="term" value="F:hydrolase activity"/>
    <property type="evidence" value="ECO:0007669"/>
    <property type="project" value="UniProtKB-KW"/>
</dbReference>
<evidence type="ECO:0000313" key="7">
    <source>
        <dbReference type="EMBL" id="GHA08198.1"/>
    </source>
</evidence>
<dbReference type="EMBL" id="BMZD01000013">
    <property type="protein sequence ID" value="GHA08198.1"/>
    <property type="molecule type" value="Genomic_DNA"/>
</dbReference>
<keyword evidence="5" id="KW-0862">Zinc</keyword>
<dbReference type="PANTHER" id="PTHR42978">
    <property type="entry name" value="QUORUM-QUENCHING LACTONASE YTNP-RELATED-RELATED"/>
    <property type="match status" value="1"/>
</dbReference>
<dbReference type="CDD" id="cd07729">
    <property type="entry name" value="AHL_lactonase_MBL-fold"/>
    <property type="match status" value="1"/>
</dbReference>
<dbReference type="InterPro" id="IPR051013">
    <property type="entry name" value="MBL_superfamily_lactonases"/>
</dbReference>
<dbReference type="InterPro" id="IPR001279">
    <property type="entry name" value="Metallo-B-lactamas"/>
</dbReference>
<keyword evidence="4" id="KW-0378">Hydrolase</keyword>
<comment type="similarity">
    <text evidence="2">Belongs to the metallo-beta-lactamase superfamily.</text>
</comment>
<comment type="cofactor">
    <cofactor evidence="1">
        <name>Zn(2+)</name>
        <dbReference type="ChEBI" id="CHEBI:29105"/>
    </cofactor>
</comment>